<sequence>MPIPVIIERCVWHVLMMIGERRLQAGAKVTLYAE</sequence>
<reference evidence="2" key="1">
    <citation type="journal article" date="2007" name="Plant Cell">
        <title>Dothideomycete-plant interactions illuminated by genome sequencing and EST analysis of the wheat pathogen Stagonospora nodorum.</title>
        <authorList>
            <person name="Hane J.K."/>
            <person name="Lowe R.G."/>
            <person name="Solomon P.S."/>
            <person name="Tan K.C."/>
            <person name="Schoch C.L."/>
            <person name="Spatafora J.W."/>
            <person name="Crous P.W."/>
            <person name="Kodira C."/>
            <person name="Birren B.W."/>
            <person name="Galagan J.E."/>
            <person name="Torriani S.F."/>
            <person name="McDonald B.A."/>
            <person name="Oliver R.P."/>
        </authorList>
    </citation>
    <scope>NUCLEOTIDE SEQUENCE [LARGE SCALE GENOMIC DNA]</scope>
    <source>
        <strain evidence="2">SN15 / ATCC MYA-4574 / FGSC 10173</strain>
    </source>
</reference>
<name>Q0UK69_PHANO</name>
<gene>
    <name evidence="1" type="ORF">SNOG_07845</name>
</gene>
<dbReference type="KEGG" id="pno:SNOG_07845"/>
<dbReference type="EMBL" id="CH445335">
    <property type="protein sequence ID" value="EAT85311.1"/>
    <property type="molecule type" value="Genomic_DNA"/>
</dbReference>
<dbReference type="Proteomes" id="UP000001055">
    <property type="component" value="Unassembled WGS sequence"/>
</dbReference>
<organism evidence="1 2">
    <name type="scientific">Phaeosphaeria nodorum (strain SN15 / ATCC MYA-4574 / FGSC 10173)</name>
    <name type="common">Glume blotch fungus</name>
    <name type="synonym">Parastagonospora nodorum</name>
    <dbReference type="NCBI Taxonomy" id="321614"/>
    <lineage>
        <taxon>Eukaryota</taxon>
        <taxon>Fungi</taxon>
        <taxon>Dikarya</taxon>
        <taxon>Ascomycota</taxon>
        <taxon>Pezizomycotina</taxon>
        <taxon>Dothideomycetes</taxon>
        <taxon>Pleosporomycetidae</taxon>
        <taxon>Pleosporales</taxon>
        <taxon>Pleosporineae</taxon>
        <taxon>Phaeosphaeriaceae</taxon>
        <taxon>Parastagonospora</taxon>
    </lineage>
</organism>
<dbReference type="InParanoid" id="Q0UK69"/>
<accession>Q0UK69</accession>
<evidence type="ECO:0000313" key="1">
    <source>
        <dbReference type="EMBL" id="EAT85311.1"/>
    </source>
</evidence>
<evidence type="ECO:0000313" key="2">
    <source>
        <dbReference type="Proteomes" id="UP000001055"/>
    </source>
</evidence>
<dbReference type="RefSeq" id="XP_001798172.1">
    <property type="nucleotide sequence ID" value="XM_001798120.1"/>
</dbReference>
<dbReference type="GeneID" id="5975065"/>
<protein>
    <submittedName>
        <fullName evidence="1">Uncharacterized protein</fullName>
    </submittedName>
</protein>
<proteinExistence type="predicted"/>
<dbReference type="AlphaFoldDB" id="Q0UK69"/>